<organism evidence="1 2">
    <name type="scientific">Sedimenticola thiotaurini</name>
    <dbReference type="NCBI Taxonomy" id="1543721"/>
    <lineage>
        <taxon>Bacteria</taxon>
        <taxon>Pseudomonadati</taxon>
        <taxon>Pseudomonadota</taxon>
        <taxon>Gammaproteobacteria</taxon>
        <taxon>Chromatiales</taxon>
        <taxon>Sedimenticolaceae</taxon>
        <taxon>Sedimenticola</taxon>
    </lineage>
</organism>
<accession>A0A0F7K1Y7</accession>
<name>A0A0F7K1Y7_9GAMM</name>
<gene>
    <name evidence="1" type="ORF">AAY24_12010</name>
</gene>
<reference evidence="1 2" key="1">
    <citation type="journal article" date="2015" name="Genome Announc.">
        <title>Complete Genome Sequence of Sedimenticola thiotaurini Strain SIP-G1, a Polyphosphate- and Polyhydroxyalkanoate-Accumulating Sulfur-Oxidizing Gammaproteobacterium Isolated from Salt Marsh Sediments.</title>
        <authorList>
            <person name="Flood B.E."/>
            <person name="Jones D.S."/>
            <person name="Bailey J.V."/>
        </authorList>
    </citation>
    <scope>NUCLEOTIDE SEQUENCE [LARGE SCALE GENOMIC DNA]</scope>
    <source>
        <strain evidence="1 2">SIP-G1</strain>
    </source>
</reference>
<dbReference type="KEGG" id="seds:AAY24_12010"/>
<dbReference type="AlphaFoldDB" id="A0A0F7K1Y7"/>
<protein>
    <submittedName>
        <fullName evidence="1">Uncharacterized protein</fullName>
    </submittedName>
</protein>
<dbReference type="Proteomes" id="UP000034410">
    <property type="component" value="Chromosome"/>
</dbReference>
<evidence type="ECO:0000313" key="1">
    <source>
        <dbReference type="EMBL" id="AKH20953.1"/>
    </source>
</evidence>
<dbReference type="RefSeq" id="WP_046859882.1">
    <property type="nucleotide sequence ID" value="NZ_CP011412.1"/>
</dbReference>
<proteinExistence type="predicted"/>
<evidence type="ECO:0000313" key="2">
    <source>
        <dbReference type="Proteomes" id="UP000034410"/>
    </source>
</evidence>
<sequence length="119" mass="13505">MSVDDIVWALKENSEVLESSVMIREVKLLLNVGHDQFNPELKIKIYKNTAIPEEPFHFDLSHHVQTPLQSVSAAPPRNSYGTEREALQQAIAGTTGRIREALDAGHQPCQEWLVRNEKF</sequence>
<keyword evidence="2" id="KW-1185">Reference proteome</keyword>
<dbReference type="EMBL" id="CP011412">
    <property type="protein sequence ID" value="AKH20953.1"/>
    <property type="molecule type" value="Genomic_DNA"/>
</dbReference>
<dbReference type="OrthoDB" id="7062241at2"/>